<dbReference type="Pfam" id="PF00732">
    <property type="entry name" value="GMC_oxred_N"/>
    <property type="match status" value="2"/>
</dbReference>
<organism evidence="6 7">
    <name type="scientific">Aspergillus ellipticus CBS 707.79</name>
    <dbReference type="NCBI Taxonomy" id="1448320"/>
    <lineage>
        <taxon>Eukaryota</taxon>
        <taxon>Fungi</taxon>
        <taxon>Dikarya</taxon>
        <taxon>Ascomycota</taxon>
        <taxon>Pezizomycotina</taxon>
        <taxon>Eurotiomycetes</taxon>
        <taxon>Eurotiomycetidae</taxon>
        <taxon>Eurotiales</taxon>
        <taxon>Aspergillaceae</taxon>
        <taxon>Aspergillus</taxon>
        <taxon>Aspergillus subgen. Circumdati</taxon>
    </lineage>
</organism>
<evidence type="ECO:0000256" key="3">
    <source>
        <dbReference type="RuleBase" id="RU003968"/>
    </source>
</evidence>
<proteinExistence type="inferred from homology"/>
<gene>
    <name evidence="6" type="ORF">BO71DRAFT_445271</name>
</gene>
<dbReference type="PANTHER" id="PTHR11552:SF210">
    <property type="entry name" value="GLUCOSE-METHANOL-CHOLINE OXIDOREDUCTASE N-TERMINAL DOMAIN-CONTAINING PROTEIN-RELATED"/>
    <property type="match status" value="1"/>
</dbReference>
<accession>A0A319CT11</accession>
<dbReference type="GO" id="GO:0016614">
    <property type="term" value="F:oxidoreductase activity, acting on CH-OH group of donors"/>
    <property type="evidence" value="ECO:0007669"/>
    <property type="project" value="InterPro"/>
</dbReference>
<dbReference type="InterPro" id="IPR007867">
    <property type="entry name" value="GMC_OxRtase_C"/>
</dbReference>
<evidence type="ECO:0000313" key="7">
    <source>
        <dbReference type="Proteomes" id="UP000247810"/>
    </source>
</evidence>
<evidence type="ECO:0000259" key="4">
    <source>
        <dbReference type="PROSITE" id="PS00623"/>
    </source>
</evidence>
<feature type="domain" description="Glucose-methanol-choline oxidoreductase N-terminal" evidence="4">
    <location>
        <begin position="90"/>
        <end position="113"/>
    </location>
</feature>
<dbReference type="InterPro" id="IPR012132">
    <property type="entry name" value="GMC_OxRdtase"/>
</dbReference>
<keyword evidence="3" id="KW-0285">Flavoprotein</keyword>
<dbReference type="Gene3D" id="3.50.50.60">
    <property type="entry name" value="FAD/NAD(P)-binding domain"/>
    <property type="match status" value="3"/>
</dbReference>
<dbReference type="OrthoDB" id="269227at2759"/>
<dbReference type="PROSITE" id="PS00623">
    <property type="entry name" value="GMC_OXRED_1"/>
    <property type="match status" value="1"/>
</dbReference>
<dbReference type="PANTHER" id="PTHR11552">
    <property type="entry name" value="GLUCOSE-METHANOL-CHOLINE GMC OXIDOREDUCTASE"/>
    <property type="match status" value="1"/>
</dbReference>
<dbReference type="Proteomes" id="UP000247810">
    <property type="component" value="Unassembled WGS sequence"/>
</dbReference>
<evidence type="ECO:0000313" key="6">
    <source>
        <dbReference type="EMBL" id="PYH88425.1"/>
    </source>
</evidence>
<dbReference type="Pfam" id="PF05199">
    <property type="entry name" value="GMC_oxred_C"/>
    <property type="match status" value="1"/>
</dbReference>
<reference evidence="6 7" key="1">
    <citation type="submission" date="2018-02" db="EMBL/GenBank/DDBJ databases">
        <title>The genomes of Aspergillus section Nigri reveals drivers in fungal speciation.</title>
        <authorList>
            <consortium name="DOE Joint Genome Institute"/>
            <person name="Vesth T.C."/>
            <person name="Nybo J."/>
            <person name="Theobald S."/>
            <person name="Brandl J."/>
            <person name="Frisvad J.C."/>
            <person name="Nielsen K.F."/>
            <person name="Lyhne E.K."/>
            <person name="Kogle M.E."/>
            <person name="Kuo A."/>
            <person name="Riley R."/>
            <person name="Clum A."/>
            <person name="Nolan M."/>
            <person name="Lipzen A."/>
            <person name="Salamov A."/>
            <person name="Henrissat B."/>
            <person name="Wiebenga A."/>
            <person name="De vries R.P."/>
            <person name="Grigoriev I.V."/>
            <person name="Mortensen U.H."/>
            <person name="Andersen M.R."/>
            <person name="Baker S.E."/>
        </authorList>
    </citation>
    <scope>NUCLEOTIDE SEQUENCE [LARGE SCALE GENOMIC DNA]</scope>
    <source>
        <strain evidence="6 7">CBS 707.79</strain>
    </source>
</reference>
<dbReference type="Gene3D" id="3.30.560.10">
    <property type="entry name" value="Glucose Oxidase, domain 3"/>
    <property type="match status" value="3"/>
</dbReference>
<dbReference type="AlphaFoldDB" id="A0A319CT11"/>
<dbReference type="VEuPathDB" id="FungiDB:BO71DRAFT_445271"/>
<protein>
    <submittedName>
        <fullName evidence="6">Oxidoreductase</fullName>
    </submittedName>
</protein>
<feature type="domain" description="Glucose-methanol-choline oxidoreductase N-terminal" evidence="5">
    <location>
        <begin position="228"/>
        <end position="242"/>
    </location>
</feature>
<dbReference type="SUPFAM" id="SSF51905">
    <property type="entry name" value="FAD/NAD(P)-binding domain"/>
    <property type="match status" value="1"/>
</dbReference>
<comment type="cofactor">
    <cofactor evidence="2">
        <name>FAD</name>
        <dbReference type="ChEBI" id="CHEBI:57692"/>
    </cofactor>
</comment>
<keyword evidence="7" id="KW-1185">Reference proteome</keyword>
<dbReference type="EMBL" id="KZ826096">
    <property type="protein sequence ID" value="PYH88425.1"/>
    <property type="molecule type" value="Genomic_DNA"/>
</dbReference>
<dbReference type="InterPro" id="IPR000172">
    <property type="entry name" value="GMC_OxRdtase_N"/>
</dbReference>
<dbReference type="PIRSF" id="PIRSF000137">
    <property type="entry name" value="Alcohol_oxidase"/>
    <property type="match status" value="1"/>
</dbReference>
<dbReference type="PROSITE" id="PS00624">
    <property type="entry name" value="GMC_OXRED_2"/>
    <property type="match status" value="1"/>
</dbReference>
<evidence type="ECO:0000259" key="5">
    <source>
        <dbReference type="PROSITE" id="PS00624"/>
    </source>
</evidence>
<feature type="binding site" evidence="2">
    <location>
        <position position="187"/>
    </location>
    <ligand>
        <name>FAD</name>
        <dbReference type="ChEBI" id="CHEBI:57692"/>
    </ligand>
</feature>
<evidence type="ECO:0000256" key="2">
    <source>
        <dbReference type="PIRSR" id="PIRSR000137-2"/>
    </source>
</evidence>
<dbReference type="InterPro" id="IPR036188">
    <property type="entry name" value="FAD/NAD-bd_sf"/>
</dbReference>
<dbReference type="SUPFAM" id="SSF54373">
    <property type="entry name" value="FAD-linked reductases, C-terminal domain"/>
    <property type="match status" value="1"/>
</dbReference>
<comment type="similarity">
    <text evidence="1 3">Belongs to the GMC oxidoreductase family.</text>
</comment>
<name>A0A319CT11_9EURO</name>
<sequence length="498" mass="52599">MSVLHTTALPPTADYIIVGGGTAGLVVANRLSEDPSVTVLVLEVGPDRTSDPQIQDPAAWHSLIGTEVDWKIRSVPQAGLNNRELDHPSGKLLGGSSAINGHMYVAPSRAGINAWAELGNTEWSWEALAPYLRKSVTVVAPGEETIGTKAYAASIDPVEGLRSSAAGQHGVDAGRRHNVTVVTGVTVRKVLFPTGEGEGVVATGVEVGLEDGGLVTVAAGKEVILAAGAFHTPKLLELSGVGDRELLSGLGISVVVENSGVGENLQNHPMSVLVALMNKIPELEGITLGIQALTFLRLDGQEQADLAAKFLPGEQGLDKVLCGILESPDEATAFLMLGILPGGAMSIIPLISCFPASRGNIHITSADFEAKSNYDPRFLSHPLDIELMARHYQKLQQVPLFPQLQPFFQPPAAPMDLESTKELLRTAAAQTAHHVCGTAAMLPREAGGVVDQELRVYGTQNLRVVDASVFPLIPHGNPMSTVYAVAERAADLIKGDWV</sequence>
<evidence type="ECO:0000256" key="1">
    <source>
        <dbReference type="ARBA" id="ARBA00010790"/>
    </source>
</evidence>
<dbReference type="STRING" id="1448320.A0A319CT11"/>
<keyword evidence="2 3" id="KW-0274">FAD</keyword>
<dbReference type="GO" id="GO:0050660">
    <property type="term" value="F:flavin adenine dinucleotide binding"/>
    <property type="evidence" value="ECO:0007669"/>
    <property type="project" value="InterPro"/>
</dbReference>